<reference evidence="1 2" key="1">
    <citation type="submission" date="2023-03" db="EMBL/GenBank/DDBJ databases">
        <title>Genome insight into feeding habits of ladybird beetles.</title>
        <authorList>
            <person name="Li H.-S."/>
            <person name="Huang Y.-H."/>
            <person name="Pang H."/>
        </authorList>
    </citation>
    <scope>NUCLEOTIDE SEQUENCE [LARGE SCALE GENOMIC DNA]</scope>
    <source>
        <strain evidence="1">SYSU_2023b</strain>
        <tissue evidence="1">Whole body</tissue>
    </source>
</reference>
<organism evidence="1 2">
    <name type="scientific">Henosepilachna vigintioctopunctata</name>
    <dbReference type="NCBI Taxonomy" id="420089"/>
    <lineage>
        <taxon>Eukaryota</taxon>
        <taxon>Metazoa</taxon>
        <taxon>Ecdysozoa</taxon>
        <taxon>Arthropoda</taxon>
        <taxon>Hexapoda</taxon>
        <taxon>Insecta</taxon>
        <taxon>Pterygota</taxon>
        <taxon>Neoptera</taxon>
        <taxon>Endopterygota</taxon>
        <taxon>Coleoptera</taxon>
        <taxon>Polyphaga</taxon>
        <taxon>Cucujiformia</taxon>
        <taxon>Coccinelloidea</taxon>
        <taxon>Coccinellidae</taxon>
        <taxon>Epilachninae</taxon>
        <taxon>Epilachnini</taxon>
        <taxon>Henosepilachna</taxon>
    </lineage>
</organism>
<protein>
    <submittedName>
        <fullName evidence="1">Uncharacterized protein</fullName>
    </submittedName>
</protein>
<keyword evidence="2" id="KW-1185">Reference proteome</keyword>
<sequence>MRNKNRNRRRKRANECEGMCLKSHSVKKNLIQVVNKSNCQSKESMVVQHVDPGEDIVINMQKEKTCMSRFPLLSFNVYGQPFK</sequence>
<dbReference type="EMBL" id="JARQZJ010000032">
    <property type="protein sequence ID" value="KAK9874808.1"/>
    <property type="molecule type" value="Genomic_DNA"/>
</dbReference>
<proteinExistence type="predicted"/>
<evidence type="ECO:0000313" key="1">
    <source>
        <dbReference type="EMBL" id="KAK9874808.1"/>
    </source>
</evidence>
<dbReference type="AlphaFoldDB" id="A0AAW1TWZ5"/>
<accession>A0AAW1TWZ5</accession>
<dbReference type="Proteomes" id="UP001431783">
    <property type="component" value="Unassembled WGS sequence"/>
</dbReference>
<comment type="caution">
    <text evidence="1">The sequence shown here is derived from an EMBL/GenBank/DDBJ whole genome shotgun (WGS) entry which is preliminary data.</text>
</comment>
<gene>
    <name evidence="1" type="ORF">WA026_005616</name>
</gene>
<name>A0AAW1TWZ5_9CUCU</name>
<evidence type="ECO:0000313" key="2">
    <source>
        <dbReference type="Proteomes" id="UP001431783"/>
    </source>
</evidence>